<dbReference type="GO" id="GO:0008168">
    <property type="term" value="F:methyltransferase activity"/>
    <property type="evidence" value="ECO:0007669"/>
    <property type="project" value="UniProtKB-KW"/>
</dbReference>
<dbReference type="EMBL" id="WHLY01000002">
    <property type="protein sequence ID" value="MPR32134.1"/>
    <property type="molecule type" value="Genomic_DNA"/>
</dbReference>
<organism evidence="1 2">
    <name type="scientific">Salmonirosea aquatica</name>
    <dbReference type="NCBI Taxonomy" id="2654236"/>
    <lineage>
        <taxon>Bacteria</taxon>
        <taxon>Pseudomonadati</taxon>
        <taxon>Bacteroidota</taxon>
        <taxon>Cytophagia</taxon>
        <taxon>Cytophagales</taxon>
        <taxon>Spirosomataceae</taxon>
        <taxon>Salmonirosea</taxon>
    </lineage>
</organism>
<dbReference type="SUPFAM" id="SSF53335">
    <property type="entry name" value="S-adenosyl-L-methionine-dependent methyltransferases"/>
    <property type="match status" value="1"/>
</dbReference>
<evidence type="ECO:0000313" key="2">
    <source>
        <dbReference type="Proteomes" id="UP000479293"/>
    </source>
</evidence>
<dbReference type="PANTHER" id="PTHR43861:SF6">
    <property type="entry name" value="METHYLTRANSFERASE TYPE 11"/>
    <property type="match status" value="1"/>
</dbReference>
<dbReference type="InterPro" id="IPR029063">
    <property type="entry name" value="SAM-dependent_MTases_sf"/>
</dbReference>
<dbReference type="PANTHER" id="PTHR43861">
    <property type="entry name" value="TRANS-ACONITATE 2-METHYLTRANSFERASE-RELATED"/>
    <property type="match status" value="1"/>
</dbReference>
<protein>
    <submittedName>
        <fullName evidence="1">Methyltransferase domain-containing protein</fullName>
    </submittedName>
</protein>
<dbReference type="Pfam" id="PF13489">
    <property type="entry name" value="Methyltransf_23"/>
    <property type="match status" value="1"/>
</dbReference>
<name>A0A7C9BEP2_9BACT</name>
<dbReference type="Gene3D" id="3.40.50.150">
    <property type="entry name" value="Vaccinia Virus protein VP39"/>
    <property type="match status" value="1"/>
</dbReference>
<dbReference type="GO" id="GO:0032259">
    <property type="term" value="P:methylation"/>
    <property type="evidence" value="ECO:0007669"/>
    <property type="project" value="UniProtKB-KW"/>
</dbReference>
<dbReference type="AlphaFoldDB" id="A0A7C9BEP2"/>
<dbReference type="CDD" id="cd02440">
    <property type="entry name" value="AdoMet_MTases"/>
    <property type="match status" value="1"/>
</dbReference>
<comment type="caution">
    <text evidence="1">The sequence shown here is derived from an EMBL/GenBank/DDBJ whole genome shotgun (WGS) entry which is preliminary data.</text>
</comment>
<gene>
    <name evidence="1" type="ORF">GBK04_01925</name>
</gene>
<dbReference type="RefSeq" id="WP_152756374.1">
    <property type="nucleotide sequence ID" value="NZ_WHLY01000002.1"/>
</dbReference>
<reference evidence="1 2" key="1">
    <citation type="submission" date="2019-10" db="EMBL/GenBank/DDBJ databases">
        <title>Draft Genome Sequence of Cytophagaceae sp. SJW1-29.</title>
        <authorList>
            <person name="Choi A."/>
        </authorList>
    </citation>
    <scope>NUCLEOTIDE SEQUENCE [LARGE SCALE GENOMIC DNA]</scope>
    <source>
        <strain evidence="1 2">SJW1-29</strain>
    </source>
</reference>
<keyword evidence="1" id="KW-0808">Transferase</keyword>
<keyword evidence="2" id="KW-1185">Reference proteome</keyword>
<evidence type="ECO:0000313" key="1">
    <source>
        <dbReference type="EMBL" id="MPR32134.1"/>
    </source>
</evidence>
<keyword evidence="1" id="KW-0489">Methyltransferase</keyword>
<accession>A0A7C9BEP2</accession>
<sequence length="308" mass="35140">MKGNFELIDREKCPLCGSKDFKVYLNFDKISILKCRNCSFIYSGATLSDDSLKEYYRSSFGGDRQKKGQIVNSIVNFKILDKILDLKAGMSILDVGTGYGFLLLLFKEKKGLDVTGMEFSLDEAIYAKETLSLDIITTPLEQSDLGFEKFDIVCAFEVIEHTIDPIIFLDNLKKYLKPSGELVIVTDNFESKVVKELGAGWPKWIPHTHISHFSPQTLSYALEKSGFSIVKKASFTPWEHSFRNSLYKLFSIHKTPEEAYNLESALKNETEGDYKFYKIRKLLSPYLSLKNLKGNLNEAMMFTVSQKK</sequence>
<proteinExistence type="predicted"/>
<dbReference type="Proteomes" id="UP000479293">
    <property type="component" value="Unassembled WGS sequence"/>
</dbReference>